<feature type="transmembrane region" description="Helical" evidence="8">
    <location>
        <begin position="483"/>
        <end position="504"/>
    </location>
</feature>
<feature type="transmembrane region" description="Helical" evidence="8">
    <location>
        <begin position="191"/>
        <end position="212"/>
    </location>
</feature>
<dbReference type="GO" id="GO:0008360">
    <property type="term" value="P:regulation of cell shape"/>
    <property type="evidence" value="ECO:0007669"/>
    <property type="project" value="UniProtKB-KW"/>
</dbReference>
<keyword evidence="2" id="KW-1003">Cell membrane</keyword>
<feature type="transmembrane region" description="Helical" evidence="8">
    <location>
        <begin position="379"/>
        <end position="401"/>
    </location>
</feature>
<keyword evidence="10" id="KW-1185">Reference proteome</keyword>
<keyword evidence="3 8" id="KW-0812">Transmembrane</keyword>
<dbReference type="GO" id="GO:0005886">
    <property type="term" value="C:plasma membrane"/>
    <property type="evidence" value="ECO:0007669"/>
    <property type="project" value="UniProtKB-SubCell"/>
</dbReference>
<dbReference type="InterPro" id="IPR004268">
    <property type="entry name" value="MurJ"/>
</dbReference>
<protein>
    <submittedName>
        <fullName evidence="9">Peptidoglycan lipid II flippase</fullName>
    </submittedName>
</protein>
<evidence type="ECO:0000256" key="4">
    <source>
        <dbReference type="ARBA" id="ARBA00022960"/>
    </source>
</evidence>
<feature type="transmembrane region" description="Helical" evidence="8">
    <location>
        <begin position="440"/>
        <end position="463"/>
    </location>
</feature>
<keyword evidence="4" id="KW-0133">Cell shape</keyword>
<evidence type="ECO:0000313" key="10">
    <source>
        <dbReference type="Proteomes" id="UP000549113"/>
    </source>
</evidence>
<feature type="transmembrane region" description="Helical" evidence="8">
    <location>
        <begin position="262"/>
        <end position="282"/>
    </location>
</feature>
<feature type="transmembrane region" description="Helical" evidence="8">
    <location>
        <begin position="108"/>
        <end position="135"/>
    </location>
</feature>
<keyword evidence="7 8" id="KW-0472">Membrane</keyword>
<feature type="transmembrane region" description="Helical" evidence="8">
    <location>
        <begin position="345"/>
        <end position="367"/>
    </location>
</feature>
<dbReference type="PANTHER" id="PTHR47019:SF1">
    <property type="entry name" value="LIPID II FLIPPASE MURJ"/>
    <property type="match status" value="1"/>
</dbReference>
<comment type="caution">
    <text evidence="9">The sequence shown here is derived from an EMBL/GenBank/DDBJ whole genome shotgun (WGS) entry which is preliminary data.</text>
</comment>
<sequence>MPVIWMPVMPVRAMWMPVAIASGTMSSVGRASALVGAGTLVSRATGLVRNVVLAAALPVVGGGAANAFAVANQLPNNIYAIISSGLLAGVIVPQIIKAARHEDRGSAFVSKLLTLGVIALAATTVLAVILAPVLVQIYGSRMGPETIALTLAFAYWCLPQLFFYGLYALLGEILNARRIFGPFAWSPIINNIVSIIGFSAFIIVFGAHSGVIGWTPEMIALIAGTATLGIIAQALVLLLFWRRAGLHVRPDFHWRGIGLRHIGRLAGWTFLMVVVGQIAGAIQVNLVGEASDAGAGVAAMQFAWLVFMLPFSVIVLSIGTPYFTQLSEHAAAGRTESVRADLDTSTRIIGVFIVGALAAIVAAIVPISRVFTDSATNAVSFALVLGAYLVALVPLSVQFVLQRTFYAYHDTRTPFLFTLVQAILVSVTAVIASLTLPVTLLAFGIALGQSIANIVQLGLAVWLLRRKIGPLGLTRAAGAYVRFLVAAVPATAAGWLTFLLLGGVDGWAASDRGPALVAMIVIGAVSLLVYLGALALVRAPELQAATRAVRRFLPGR</sequence>
<proteinExistence type="predicted"/>
<feature type="transmembrane region" description="Helical" evidence="8">
    <location>
        <begin position="218"/>
        <end position="241"/>
    </location>
</feature>
<evidence type="ECO:0000313" key="9">
    <source>
        <dbReference type="EMBL" id="MBB4140620.1"/>
    </source>
</evidence>
<keyword evidence="6 8" id="KW-1133">Transmembrane helix</keyword>
<dbReference type="CDD" id="cd13123">
    <property type="entry name" value="MATE_MurJ_like"/>
    <property type="match status" value="1"/>
</dbReference>
<gene>
    <name evidence="9" type="ORF">BKA10_002414</name>
</gene>
<feature type="transmembrane region" description="Helical" evidence="8">
    <location>
        <begin position="516"/>
        <end position="537"/>
    </location>
</feature>
<evidence type="ECO:0000256" key="6">
    <source>
        <dbReference type="ARBA" id="ARBA00022989"/>
    </source>
</evidence>
<keyword evidence="5" id="KW-0573">Peptidoglycan synthesis</keyword>
<dbReference type="GO" id="GO:0009252">
    <property type="term" value="P:peptidoglycan biosynthetic process"/>
    <property type="evidence" value="ECO:0007669"/>
    <property type="project" value="UniProtKB-KW"/>
</dbReference>
<dbReference type="GO" id="GO:0015648">
    <property type="term" value="F:lipid-linked peptidoglycan transporter activity"/>
    <property type="evidence" value="ECO:0007669"/>
    <property type="project" value="TreeGrafter"/>
</dbReference>
<dbReference type="InterPro" id="IPR051050">
    <property type="entry name" value="Lipid_II_flippase_MurJ/MviN"/>
</dbReference>
<comment type="subcellular location">
    <subcellularLocation>
        <location evidence="1">Cell membrane</location>
        <topology evidence="1">Multi-pass membrane protein</topology>
    </subcellularLocation>
</comment>
<evidence type="ECO:0000256" key="5">
    <source>
        <dbReference type="ARBA" id="ARBA00022984"/>
    </source>
</evidence>
<dbReference type="PANTHER" id="PTHR47019">
    <property type="entry name" value="LIPID II FLIPPASE MURJ"/>
    <property type="match status" value="1"/>
</dbReference>
<feature type="transmembrane region" description="Helical" evidence="8">
    <location>
        <begin position="147"/>
        <end position="170"/>
    </location>
</feature>
<dbReference type="GO" id="GO:0034204">
    <property type="term" value="P:lipid translocation"/>
    <property type="evidence" value="ECO:0007669"/>
    <property type="project" value="TreeGrafter"/>
</dbReference>
<dbReference type="Proteomes" id="UP000549113">
    <property type="component" value="Unassembled WGS sequence"/>
</dbReference>
<evidence type="ECO:0000256" key="1">
    <source>
        <dbReference type="ARBA" id="ARBA00004651"/>
    </source>
</evidence>
<evidence type="ECO:0000256" key="7">
    <source>
        <dbReference type="ARBA" id="ARBA00023136"/>
    </source>
</evidence>
<dbReference type="EMBL" id="JACIFH010000001">
    <property type="protein sequence ID" value="MBB4140620.1"/>
    <property type="molecule type" value="Genomic_DNA"/>
</dbReference>
<organism evidence="9 10">
    <name type="scientific">Microbacterium invictum</name>
    <dbReference type="NCBI Taxonomy" id="515415"/>
    <lineage>
        <taxon>Bacteria</taxon>
        <taxon>Bacillati</taxon>
        <taxon>Actinomycetota</taxon>
        <taxon>Actinomycetes</taxon>
        <taxon>Micrococcales</taxon>
        <taxon>Microbacteriaceae</taxon>
        <taxon>Microbacterium</taxon>
    </lineage>
</organism>
<feature type="transmembrane region" description="Helical" evidence="8">
    <location>
        <begin position="302"/>
        <end position="324"/>
    </location>
</feature>
<reference evidence="9 10" key="1">
    <citation type="submission" date="2020-08" db="EMBL/GenBank/DDBJ databases">
        <title>Sequencing the genomes of 1000 actinobacteria strains.</title>
        <authorList>
            <person name="Klenk H.-P."/>
        </authorList>
    </citation>
    <scope>NUCLEOTIDE SEQUENCE [LARGE SCALE GENOMIC DNA]</scope>
    <source>
        <strain evidence="9 10">DSM 19600</strain>
    </source>
</reference>
<dbReference type="PRINTS" id="PR01806">
    <property type="entry name" value="VIRFACTRMVIN"/>
</dbReference>
<dbReference type="NCBIfam" id="TIGR01695">
    <property type="entry name" value="murJ_mviN"/>
    <property type="match status" value="1"/>
</dbReference>
<feature type="transmembrane region" description="Helical" evidence="8">
    <location>
        <begin position="413"/>
        <end position="434"/>
    </location>
</feature>
<evidence type="ECO:0000256" key="3">
    <source>
        <dbReference type="ARBA" id="ARBA00022692"/>
    </source>
</evidence>
<dbReference type="Pfam" id="PF03023">
    <property type="entry name" value="MurJ"/>
    <property type="match status" value="1"/>
</dbReference>
<accession>A0AA40SQL2</accession>
<name>A0AA40SQL2_9MICO</name>
<feature type="transmembrane region" description="Helical" evidence="8">
    <location>
        <begin position="78"/>
        <end position="96"/>
    </location>
</feature>
<evidence type="ECO:0000256" key="8">
    <source>
        <dbReference type="SAM" id="Phobius"/>
    </source>
</evidence>
<dbReference type="AlphaFoldDB" id="A0AA40SQL2"/>
<evidence type="ECO:0000256" key="2">
    <source>
        <dbReference type="ARBA" id="ARBA00022475"/>
    </source>
</evidence>